<name>W9YGK5_9EURO</name>
<dbReference type="Gene3D" id="1.25.40.20">
    <property type="entry name" value="Ankyrin repeat-containing domain"/>
    <property type="match status" value="3"/>
</dbReference>
<accession>W9YGK5</accession>
<dbReference type="InterPro" id="IPR027417">
    <property type="entry name" value="P-loop_NTPase"/>
</dbReference>
<dbReference type="PANTHER" id="PTHR10039">
    <property type="entry name" value="AMELOGENIN"/>
    <property type="match status" value="1"/>
</dbReference>
<dbReference type="Pfam" id="PF12796">
    <property type="entry name" value="Ank_2"/>
    <property type="match status" value="2"/>
</dbReference>
<evidence type="ECO:0000256" key="2">
    <source>
        <dbReference type="PROSITE-ProRule" id="PRU00023"/>
    </source>
</evidence>
<protein>
    <submittedName>
        <fullName evidence="6">Uncharacterized protein</fullName>
    </submittedName>
</protein>
<feature type="repeat" description="ANK" evidence="2">
    <location>
        <begin position="999"/>
        <end position="1032"/>
    </location>
</feature>
<sequence length="1231" mass="137914">MAVALRTAAPLKPEIRLAQTLSEFESILSDSQKLGLRAYKNQTAPETTDVMRLTAEIDRNNGRRRSRRCVGPRFSSILQAVQQFSTIVDTIVGGSQSLLASAIWGVLKMTLQITSSFTSYFENLSVLFMNIGRTCPRFQEFGSLYPRSQSLQRALCEYFIVVVELCMRAVLFIKKPFLSQISSAILAPFHSEFGSFEVDLARLANVIRDEVSLAAKQEQSLEVKENLSFRTLSAKLSEGVALELEKLRRLRYQQRKSELLNACSVYNHETAWRQARKSGTSTWIFQQDLYKQCIQSSESSVLWCTGIVGSGKTVLSANVVENTVMVAPAAVVSYFLCRYDETESLKAKTVVGSLVRQLLSSLKPETFDTVDSIHTNMLDTEQVMDLLEKLLPVGPQFYFIIIDGLDECPEDESETIFKFIRTSLTWKHVFHVFFTSRPDLYHKAFSVLPQCHHIPLPDSNPEIEMYIESALEERLESGMLRIGDPTIILSIQDALLKGSQGMFLWVVFQLDSICSQATDEDILAALKSLPKDLPETFSRIIRKLDQSNAASTELYKKMFEVVAAAQRPLTVEELREAVSVVPGVRSWQPQKLVNDMLKVLYSCGSLLVVDEECSTVHFAHHSVKQFFLSDSADEVVRRYHVDASNADLSLGEVCVTYLNFEVFGMQLEKINNSAFPELIHLPSVVLTSALPQSIVTKLAIKLLRGRERRRYDWKSQLDLVGRSTEEQLKPHPPGLVTCYELWCDLVDDKLSYVDLPWSPVDLPWSPYLNLDILGWVAENEHGALLHHLLQRTLEIPTNSHLWDLFRTGSQSVLLNTLFGLLTVRALSFNADAKSYGLAVILAAQTHKTEYIPSLLEKGSDAQRNVVKPPRLPFAVSGSLGARKPLLSPDNPLVNSTDSKSWTALMWVAAEGDLELVRLLLSQDGIDVRHHTTDGTNALSLAIDGGHLDIARLLLEQVDYAWDDVMISKILLSAAERGTKDIVTEMLTRTRVDINSRDPDGSTPLSRAVISQNEGVVNALLEYPGIDVNARDSERRTPLMSTIQDHPFEYSIVDALLSHPNIDVNAKNNEMETPLMVAIQSGRFKHLIVDAILSHPNIDVNAKDNAGETPLMVAIRYESYKQLNAIDTLLSRPDIDVNAKNKEGMTALLVAVSRDRRGVLKQRVEQLVEKLVERPDVDLLWRDNSGRSAKAIAESMRHKKLIQLIESAIEARYRAVPIHTDAPGDSTELGRS</sequence>
<keyword evidence="7" id="KW-1185">Reference proteome</keyword>
<evidence type="ECO:0000259" key="5">
    <source>
        <dbReference type="Pfam" id="PF24883"/>
    </source>
</evidence>
<dbReference type="AlphaFoldDB" id="W9YGK5"/>
<dbReference type="Pfam" id="PF24809">
    <property type="entry name" value="DUF7708"/>
    <property type="match status" value="1"/>
</dbReference>
<keyword evidence="1" id="KW-0677">Repeat</keyword>
<evidence type="ECO:0000256" key="1">
    <source>
        <dbReference type="ARBA" id="ARBA00022737"/>
    </source>
</evidence>
<evidence type="ECO:0000259" key="4">
    <source>
        <dbReference type="Pfam" id="PF24809"/>
    </source>
</evidence>
<dbReference type="STRING" id="1182542.W9YGK5"/>
<dbReference type="Proteomes" id="UP000019478">
    <property type="component" value="Unassembled WGS sequence"/>
</dbReference>
<feature type="domain" description="Nephrocystin 3-like N-terminal" evidence="5">
    <location>
        <begin position="279"/>
        <end position="437"/>
    </location>
</feature>
<dbReference type="OrthoDB" id="4156754at2759"/>
<dbReference type="InterPro" id="IPR054471">
    <property type="entry name" value="GPIID_WHD"/>
</dbReference>
<organism evidence="6 7">
    <name type="scientific">Capronia epimyces CBS 606.96</name>
    <dbReference type="NCBI Taxonomy" id="1182542"/>
    <lineage>
        <taxon>Eukaryota</taxon>
        <taxon>Fungi</taxon>
        <taxon>Dikarya</taxon>
        <taxon>Ascomycota</taxon>
        <taxon>Pezizomycotina</taxon>
        <taxon>Eurotiomycetes</taxon>
        <taxon>Chaetothyriomycetidae</taxon>
        <taxon>Chaetothyriales</taxon>
        <taxon>Herpotrichiellaceae</taxon>
        <taxon>Capronia</taxon>
    </lineage>
</organism>
<dbReference type="EMBL" id="AMGY01000001">
    <property type="protein sequence ID" value="EXJ91683.1"/>
    <property type="molecule type" value="Genomic_DNA"/>
</dbReference>
<reference evidence="6 7" key="1">
    <citation type="submission" date="2013-03" db="EMBL/GenBank/DDBJ databases">
        <title>The Genome Sequence of Capronia epimyces CBS 606.96.</title>
        <authorList>
            <consortium name="The Broad Institute Genomics Platform"/>
            <person name="Cuomo C."/>
            <person name="de Hoog S."/>
            <person name="Gorbushina A."/>
            <person name="Walker B."/>
            <person name="Young S.K."/>
            <person name="Zeng Q."/>
            <person name="Gargeya S."/>
            <person name="Fitzgerald M."/>
            <person name="Haas B."/>
            <person name="Abouelleil A."/>
            <person name="Allen A.W."/>
            <person name="Alvarado L."/>
            <person name="Arachchi H.M."/>
            <person name="Berlin A.M."/>
            <person name="Chapman S.B."/>
            <person name="Gainer-Dewar J."/>
            <person name="Goldberg J."/>
            <person name="Griggs A."/>
            <person name="Gujja S."/>
            <person name="Hansen M."/>
            <person name="Howarth C."/>
            <person name="Imamovic A."/>
            <person name="Ireland A."/>
            <person name="Larimer J."/>
            <person name="McCowan C."/>
            <person name="Murphy C."/>
            <person name="Pearson M."/>
            <person name="Poon T.W."/>
            <person name="Priest M."/>
            <person name="Roberts A."/>
            <person name="Saif S."/>
            <person name="Shea T."/>
            <person name="Sisk P."/>
            <person name="Sykes S."/>
            <person name="Wortman J."/>
            <person name="Nusbaum C."/>
            <person name="Birren B."/>
        </authorList>
    </citation>
    <scope>NUCLEOTIDE SEQUENCE [LARGE SCALE GENOMIC DNA]</scope>
    <source>
        <strain evidence="6 7">CBS 606.96</strain>
    </source>
</reference>
<feature type="domain" description="DUF7708" evidence="4">
    <location>
        <begin position="76"/>
        <end position="219"/>
    </location>
</feature>
<dbReference type="HOGENOM" id="CLU_000288_34_3_1"/>
<evidence type="ECO:0000259" key="3">
    <source>
        <dbReference type="Pfam" id="PF22939"/>
    </source>
</evidence>
<proteinExistence type="predicted"/>
<keyword evidence="2" id="KW-0040">ANK repeat</keyword>
<gene>
    <name evidence="6" type="ORF">A1O3_00233</name>
</gene>
<feature type="domain" description="GPI inositol-deacylase winged helix" evidence="3">
    <location>
        <begin position="553"/>
        <end position="632"/>
    </location>
</feature>
<dbReference type="Gene3D" id="3.40.50.300">
    <property type="entry name" value="P-loop containing nucleotide triphosphate hydrolases"/>
    <property type="match status" value="1"/>
</dbReference>
<evidence type="ECO:0000313" key="6">
    <source>
        <dbReference type="EMBL" id="EXJ91683.1"/>
    </source>
</evidence>
<comment type="caution">
    <text evidence="6">The sequence shown here is derived from an EMBL/GenBank/DDBJ whole genome shotgun (WGS) entry which is preliminary data.</text>
</comment>
<dbReference type="Pfam" id="PF00023">
    <property type="entry name" value="Ank"/>
    <property type="match status" value="1"/>
</dbReference>
<dbReference type="Pfam" id="PF24883">
    <property type="entry name" value="NPHP3_N"/>
    <property type="match status" value="1"/>
</dbReference>
<dbReference type="SMART" id="SM00248">
    <property type="entry name" value="ANK"/>
    <property type="match status" value="8"/>
</dbReference>
<dbReference type="eggNOG" id="KOG0502">
    <property type="taxonomic scope" value="Eukaryota"/>
</dbReference>
<dbReference type="SUPFAM" id="SSF52540">
    <property type="entry name" value="P-loop containing nucleoside triphosphate hydrolases"/>
    <property type="match status" value="1"/>
</dbReference>
<dbReference type="PROSITE" id="PS50088">
    <property type="entry name" value="ANK_REPEAT"/>
    <property type="match status" value="1"/>
</dbReference>
<dbReference type="InterPro" id="IPR036770">
    <property type="entry name" value="Ankyrin_rpt-contain_sf"/>
</dbReference>
<dbReference type="RefSeq" id="XP_007728573.1">
    <property type="nucleotide sequence ID" value="XM_007730383.1"/>
</dbReference>
<evidence type="ECO:0000313" key="7">
    <source>
        <dbReference type="Proteomes" id="UP000019478"/>
    </source>
</evidence>
<dbReference type="InterPro" id="IPR056125">
    <property type="entry name" value="DUF7708"/>
</dbReference>
<dbReference type="PANTHER" id="PTHR10039:SF10">
    <property type="entry name" value="NACHT DOMAIN-CONTAINING PROTEIN"/>
    <property type="match status" value="1"/>
</dbReference>
<dbReference type="Pfam" id="PF22939">
    <property type="entry name" value="WHD_GPIID"/>
    <property type="match status" value="1"/>
</dbReference>
<dbReference type="GeneID" id="19164373"/>
<dbReference type="SUPFAM" id="SSF48403">
    <property type="entry name" value="Ankyrin repeat"/>
    <property type="match status" value="2"/>
</dbReference>
<dbReference type="InterPro" id="IPR056884">
    <property type="entry name" value="NPHP3-like_N"/>
</dbReference>
<dbReference type="InterPro" id="IPR002110">
    <property type="entry name" value="Ankyrin_rpt"/>
</dbReference>